<dbReference type="PANTHER" id="PTHR43527:SF1">
    <property type="entry name" value="L-THREONINE KINASE"/>
    <property type="match status" value="1"/>
</dbReference>
<keyword evidence="2" id="KW-0547">Nucleotide-binding</keyword>
<dbReference type="InterPro" id="IPR006204">
    <property type="entry name" value="GHMP_kinase_N_dom"/>
</dbReference>
<evidence type="ECO:0000259" key="5">
    <source>
        <dbReference type="Pfam" id="PF00288"/>
    </source>
</evidence>
<keyword evidence="1" id="KW-0808">Transferase</keyword>
<dbReference type="Gene3D" id="3.30.230.10">
    <property type="match status" value="1"/>
</dbReference>
<gene>
    <name evidence="6" type="ORF">BD821_10965</name>
</gene>
<dbReference type="Proteomes" id="UP000239863">
    <property type="component" value="Unassembled WGS sequence"/>
</dbReference>
<dbReference type="InterPro" id="IPR012363">
    <property type="entry name" value="PduX"/>
</dbReference>
<dbReference type="GO" id="GO:0016301">
    <property type="term" value="F:kinase activity"/>
    <property type="evidence" value="ECO:0007669"/>
    <property type="project" value="UniProtKB-KW"/>
</dbReference>
<evidence type="ECO:0000256" key="1">
    <source>
        <dbReference type="ARBA" id="ARBA00022679"/>
    </source>
</evidence>
<dbReference type="InterPro" id="IPR014721">
    <property type="entry name" value="Ribsml_uS5_D2-typ_fold_subgr"/>
</dbReference>
<protein>
    <submittedName>
        <fullName evidence="6">Threonine kinase</fullName>
    </submittedName>
</protein>
<keyword evidence="3 6" id="KW-0418">Kinase</keyword>
<comment type="caution">
    <text evidence="6">The sequence shown here is derived from an EMBL/GenBank/DDBJ whole genome shotgun (WGS) entry which is preliminary data.</text>
</comment>
<evidence type="ECO:0000256" key="4">
    <source>
        <dbReference type="ARBA" id="ARBA00022840"/>
    </source>
</evidence>
<dbReference type="GO" id="GO:0005524">
    <property type="term" value="F:ATP binding"/>
    <property type="evidence" value="ECO:0007669"/>
    <property type="project" value="UniProtKB-KW"/>
</dbReference>
<dbReference type="STRING" id="37659.GCA_000703125_02276"/>
<dbReference type="InterPro" id="IPR020568">
    <property type="entry name" value="Ribosomal_Su5_D2-typ_SF"/>
</dbReference>
<dbReference type="Pfam" id="PF00288">
    <property type="entry name" value="GHMP_kinases_N"/>
    <property type="match status" value="1"/>
</dbReference>
<evidence type="ECO:0000313" key="7">
    <source>
        <dbReference type="Proteomes" id="UP000239863"/>
    </source>
</evidence>
<dbReference type="EMBL" id="PTIS01000009">
    <property type="protein sequence ID" value="PPK48200.1"/>
    <property type="molecule type" value="Genomic_DNA"/>
</dbReference>
<dbReference type="PANTHER" id="PTHR43527">
    <property type="entry name" value="4-DIPHOSPHOCYTIDYL-2-C-METHYL-D-ERYTHRITOL KINASE, CHLOROPLASTIC"/>
    <property type="match status" value="1"/>
</dbReference>
<sequence length="283" mass="32477">MNYVSKYPGSLGEIFQGKMKDRDLLLSFPCDIYTEVTLKEEKRKDLDNNNNKCYEFLKAALKIWGYERFYEDFIIDIKSDIPRGKGFASSTADICALYNSLLKCFNKSFSEEELIKLAVAIEPTDSIIFKKATLFQYKDGKFSLELGNYMEFYVMVYEGKRLINTIDFNKTSIGDLAKLDYLEKDLMEAFNKKSIRKLAKVSTDSIVLNEGRLHYSILNDVIKICEDTKGLGIIGGHSGDILGIIYEDEEGLKKGLDLNIKIIDYRCYGIKTLDSIDRYRKKG</sequence>
<dbReference type="AlphaFoldDB" id="A0A2S6FXA0"/>
<evidence type="ECO:0000256" key="2">
    <source>
        <dbReference type="ARBA" id="ARBA00022741"/>
    </source>
</evidence>
<evidence type="ECO:0000313" key="6">
    <source>
        <dbReference type="EMBL" id="PPK48200.1"/>
    </source>
</evidence>
<dbReference type="RefSeq" id="WP_104409992.1">
    <property type="nucleotide sequence ID" value="NZ_PTIS01000009.1"/>
</dbReference>
<feature type="domain" description="GHMP kinase N-terminal" evidence="5">
    <location>
        <begin position="58"/>
        <end position="122"/>
    </location>
</feature>
<dbReference type="SUPFAM" id="SSF54211">
    <property type="entry name" value="Ribosomal protein S5 domain 2-like"/>
    <property type="match status" value="1"/>
</dbReference>
<dbReference type="PIRSF" id="PIRSF033887">
    <property type="entry name" value="PduX"/>
    <property type="match status" value="1"/>
</dbReference>
<keyword evidence="4" id="KW-0067">ATP-binding</keyword>
<reference evidence="6 7" key="1">
    <citation type="submission" date="2018-02" db="EMBL/GenBank/DDBJ databases">
        <title>Genomic Encyclopedia of Archaeal and Bacterial Type Strains, Phase II (KMG-II): from individual species to whole genera.</title>
        <authorList>
            <person name="Goeker M."/>
        </authorList>
    </citation>
    <scope>NUCLEOTIDE SEQUENCE [LARGE SCALE GENOMIC DNA]</scope>
    <source>
        <strain evidence="6 7">DSM 15099</strain>
    </source>
</reference>
<accession>A0A2S6FXA0</accession>
<name>A0A2S6FXA0_9CLOT</name>
<dbReference type="OrthoDB" id="4548147at2"/>
<organism evidence="6 7">
    <name type="scientific">Clostridium algidicarnis DSM 15099</name>
    <dbReference type="NCBI Taxonomy" id="1121295"/>
    <lineage>
        <taxon>Bacteria</taxon>
        <taxon>Bacillati</taxon>
        <taxon>Bacillota</taxon>
        <taxon>Clostridia</taxon>
        <taxon>Eubacteriales</taxon>
        <taxon>Clostridiaceae</taxon>
        <taxon>Clostridium</taxon>
    </lineage>
</organism>
<evidence type="ECO:0000256" key="3">
    <source>
        <dbReference type="ARBA" id="ARBA00022777"/>
    </source>
</evidence>
<proteinExistence type="predicted"/>